<organism evidence="1 2">
    <name type="scientific">Pythium oligandrum</name>
    <name type="common">Mycoparasitic fungus</name>
    <dbReference type="NCBI Taxonomy" id="41045"/>
    <lineage>
        <taxon>Eukaryota</taxon>
        <taxon>Sar</taxon>
        <taxon>Stramenopiles</taxon>
        <taxon>Oomycota</taxon>
        <taxon>Peronosporomycetes</taxon>
        <taxon>Pythiales</taxon>
        <taxon>Pythiaceae</taxon>
        <taxon>Pythium</taxon>
    </lineage>
</organism>
<accession>A0A8K1CU03</accession>
<dbReference type="Proteomes" id="UP000794436">
    <property type="component" value="Unassembled WGS sequence"/>
</dbReference>
<dbReference type="EMBL" id="SPLM01000001">
    <property type="protein sequence ID" value="TMW69580.1"/>
    <property type="molecule type" value="Genomic_DNA"/>
</dbReference>
<reference evidence="1" key="1">
    <citation type="submission" date="2019-03" db="EMBL/GenBank/DDBJ databases">
        <title>Long read genome sequence of the mycoparasitic Pythium oligandrum ATCC 38472 isolated from sugarbeet rhizosphere.</title>
        <authorList>
            <person name="Gaulin E."/>
        </authorList>
    </citation>
    <scope>NUCLEOTIDE SEQUENCE</scope>
    <source>
        <strain evidence="1">ATCC 38472_TT</strain>
    </source>
</reference>
<evidence type="ECO:0000313" key="2">
    <source>
        <dbReference type="Proteomes" id="UP000794436"/>
    </source>
</evidence>
<name>A0A8K1CU03_PYTOL</name>
<comment type="caution">
    <text evidence="1">The sequence shown here is derived from an EMBL/GenBank/DDBJ whole genome shotgun (WGS) entry which is preliminary data.</text>
</comment>
<sequence>MQRRHWLRLAWWKWHRLVRMERLEEELIAYRCVLWTHRIDKLIERQARRDCRVILAVTWVRWRHWHRRQRCSAWRRGLTLAMRRCFDAWKRYSATLRLQSIERRELVAVIVGEIINATLTLVEKPSVESQSTRRDLLLMKWTQAASQQALAASFSHWRSMLKVVASPTAKLDDICAPMSSRKKLSYPQRFALEYKTRRRAKPTRPHRPAWR</sequence>
<evidence type="ECO:0000313" key="1">
    <source>
        <dbReference type="EMBL" id="TMW69580.1"/>
    </source>
</evidence>
<dbReference type="AlphaFoldDB" id="A0A8K1CU03"/>
<proteinExistence type="predicted"/>
<keyword evidence="2" id="KW-1185">Reference proteome</keyword>
<gene>
    <name evidence="1" type="ORF">Poli38472_001736</name>
</gene>
<protein>
    <submittedName>
        <fullName evidence="1">Uncharacterized protein</fullName>
    </submittedName>
</protein>